<gene>
    <name evidence="2" type="ORF">CRG98_036615</name>
</gene>
<feature type="compositionally biased region" description="Basic and acidic residues" evidence="1">
    <location>
        <begin position="34"/>
        <end position="48"/>
    </location>
</feature>
<proteinExistence type="predicted"/>
<dbReference type="Proteomes" id="UP000233551">
    <property type="component" value="Unassembled WGS sequence"/>
</dbReference>
<evidence type="ECO:0000313" key="3">
    <source>
        <dbReference type="Proteomes" id="UP000233551"/>
    </source>
</evidence>
<evidence type="ECO:0000256" key="1">
    <source>
        <dbReference type="SAM" id="MobiDB-lite"/>
    </source>
</evidence>
<dbReference type="EMBL" id="PGOL01003113">
    <property type="protein sequence ID" value="PKI42990.1"/>
    <property type="molecule type" value="Genomic_DNA"/>
</dbReference>
<feature type="compositionally biased region" description="Basic and acidic residues" evidence="1">
    <location>
        <begin position="55"/>
        <end position="81"/>
    </location>
</feature>
<comment type="caution">
    <text evidence="2">The sequence shown here is derived from an EMBL/GenBank/DDBJ whole genome shotgun (WGS) entry which is preliminary data.</text>
</comment>
<protein>
    <submittedName>
        <fullName evidence="2">Uncharacterized protein</fullName>
    </submittedName>
</protein>
<dbReference type="AlphaFoldDB" id="A0A2I0IH23"/>
<keyword evidence="3" id="KW-1185">Reference proteome</keyword>
<feature type="region of interest" description="Disordered" evidence="1">
    <location>
        <begin position="1"/>
        <end position="89"/>
    </location>
</feature>
<name>A0A2I0IH23_PUNGR</name>
<reference evidence="2 3" key="1">
    <citation type="submission" date="2017-11" db="EMBL/GenBank/DDBJ databases">
        <title>De-novo sequencing of pomegranate (Punica granatum L.) genome.</title>
        <authorList>
            <person name="Akparov Z."/>
            <person name="Amiraslanov A."/>
            <person name="Hajiyeva S."/>
            <person name="Abbasov M."/>
            <person name="Kaur K."/>
            <person name="Hamwieh A."/>
            <person name="Solovyev V."/>
            <person name="Salamov A."/>
            <person name="Braich B."/>
            <person name="Kosarev P."/>
            <person name="Mahmoud A."/>
            <person name="Hajiyev E."/>
            <person name="Babayeva S."/>
            <person name="Izzatullayeva V."/>
            <person name="Mammadov A."/>
            <person name="Mammadov A."/>
            <person name="Sharifova S."/>
            <person name="Ojaghi J."/>
            <person name="Eynullazada K."/>
            <person name="Bayramov B."/>
            <person name="Abdulazimova A."/>
            <person name="Shahmuradov I."/>
        </authorList>
    </citation>
    <scope>NUCLEOTIDE SEQUENCE [LARGE SCALE GENOMIC DNA]</scope>
    <source>
        <strain evidence="3">cv. AG2017</strain>
        <tissue evidence="2">Leaf</tissue>
    </source>
</reference>
<sequence length="148" mass="17359">MRAPKQTRLGSVHLPGDARRTHLRRSRHLPFYDPRVEGRQVTRVEDSRGQSGKNESARLLRSRHDPNVPRPEQTRKCETKFGRSQMNPVKEKRVKRWLCTVDRPSDRDHLFAREGEGCEEPFERDGTTVRSRGKKWHAWRYPVHAGNA</sequence>
<accession>A0A2I0IH23</accession>
<organism evidence="2 3">
    <name type="scientific">Punica granatum</name>
    <name type="common">Pomegranate</name>
    <dbReference type="NCBI Taxonomy" id="22663"/>
    <lineage>
        <taxon>Eukaryota</taxon>
        <taxon>Viridiplantae</taxon>
        <taxon>Streptophyta</taxon>
        <taxon>Embryophyta</taxon>
        <taxon>Tracheophyta</taxon>
        <taxon>Spermatophyta</taxon>
        <taxon>Magnoliopsida</taxon>
        <taxon>eudicotyledons</taxon>
        <taxon>Gunneridae</taxon>
        <taxon>Pentapetalae</taxon>
        <taxon>rosids</taxon>
        <taxon>malvids</taxon>
        <taxon>Myrtales</taxon>
        <taxon>Lythraceae</taxon>
        <taxon>Punica</taxon>
    </lineage>
</organism>
<evidence type="ECO:0000313" key="2">
    <source>
        <dbReference type="EMBL" id="PKI42990.1"/>
    </source>
</evidence>